<evidence type="ECO:0000256" key="3">
    <source>
        <dbReference type="ARBA" id="ARBA00022475"/>
    </source>
</evidence>
<dbReference type="RefSeq" id="WP_036627105.1">
    <property type="nucleotide sequence ID" value="NZ_JAKOBR010000005.1"/>
</dbReference>
<dbReference type="EMBL" id="WNZZ01000004">
    <property type="protein sequence ID" value="MUG22226.1"/>
    <property type="molecule type" value="Genomic_DNA"/>
</dbReference>
<evidence type="ECO:0000256" key="5">
    <source>
        <dbReference type="ARBA" id="ARBA00022989"/>
    </source>
</evidence>
<dbReference type="PROSITE" id="PS50928">
    <property type="entry name" value="ABC_TM1"/>
    <property type="match status" value="1"/>
</dbReference>
<protein>
    <submittedName>
        <fullName evidence="10">ABC transporter permease subunit</fullName>
    </submittedName>
    <submittedName>
        <fullName evidence="9">Binding--dependent transport system inner membrane component family protein</fullName>
    </submittedName>
</protein>
<keyword evidence="3" id="KW-1003">Cell membrane</keyword>
<dbReference type="PANTHER" id="PTHR30193">
    <property type="entry name" value="ABC TRANSPORTER PERMEASE PROTEIN"/>
    <property type="match status" value="1"/>
</dbReference>
<comment type="similarity">
    <text evidence="7">Belongs to the binding-protein-dependent transport system permease family.</text>
</comment>
<organism evidence="9 11">
    <name type="scientific">Paenibacillus macerans</name>
    <name type="common">Bacillus macerans</name>
    <dbReference type="NCBI Taxonomy" id="44252"/>
    <lineage>
        <taxon>Bacteria</taxon>
        <taxon>Bacillati</taxon>
        <taxon>Bacillota</taxon>
        <taxon>Bacilli</taxon>
        <taxon>Bacillales</taxon>
        <taxon>Paenibacillaceae</taxon>
        <taxon>Paenibacillus</taxon>
    </lineage>
</organism>
<dbReference type="PANTHER" id="PTHR30193:SF37">
    <property type="entry name" value="INNER MEMBRANE ABC TRANSPORTER PERMEASE PROTEIN YCJO"/>
    <property type="match status" value="1"/>
</dbReference>
<dbReference type="HOGENOM" id="CLU_016047_0_2_9"/>
<feature type="transmembrane region" description="Helical" evidence="7">
    <location>
        <begin position="282"/>
        <end position="302"/>
    </location>
</feature>
<evidence type="ECO:0000256" key="4">
    <source>
        <dbReference type="ARBA" id="ARBA00022692"/>
    </source>
</evidence>
<dbReference type="CDD" id="cd06261">
    <property type="entry name" value="TM_PBP2"/>
    <property type="match status" value="1"/>
</dbReference>
<evidence type="ECO:0000313" key="11">
    <source>
        <dbReference type="Proteomes" id="UP000029278"/>
    </source>
</evidence>
<dbReference type="AlphaFoldDB" id="A0A090Y4Q4"/>
<evidence type="ECO:0000256" key="2">
    <source>
        <dbReference type="ARBA" id="ARBA00022448"/>
    </source>
</evidence>
<sequence>MTTLETIKPARPGRPFGRKERKAGSLNRGDNLTGWLFVLPMVLGFVLLLFVPLIMALYMSFTDWPLLGEANFIGFENYRAVAGDAEFWRVLGNTLYFAAGLVPLNIILALLLALPLSKNIRGAGFFRTLIFIPVMTSLVVWSIVWKYMFATDSGFINQLLSMIGITGPAWLYDTRLAMPVVIVTSLLKNVGLNMVLFIAALQQVPAQLYEAARIDGAGRMRIFFRITVPMITPTIFLTMMMTIIGSLKVFGQIYVMTQGGPSGSTKVLVYTIWERAFKLFEFGYASALAYVLFVITLLLTLVQWQMRKRWVLNES</sequence>
<evidence type="ECO:0000313" key="10">
    <source>
        <dbReference type="EMBL" id="MUG22226.1"/>
    </source>
</evidence>
<reference evidence="9 11" key="1">
    <citation type="submission" date="2014-04" db="EMBL/GenBank/DDBJ databases">
        <authorList>
            <person name="Bishop-Lilly K.A."/>
            <person name="Broomall S.M."/>
            <person name="Chain P.S."/>
            <person name="Chertkov O."/>
            <person name="Coyne S.R."/>
            <person name="Daligault H.E."/>
            <person name="Davenport K.W."/>
            <person name="Erkkila T."/>
            <person name="Frey K.G."/>
            <person name="Gibbons H.S."/>
            <person name="Gu W."/>
            <person name="Jaissle J."/>
            <person name="Johnson S.L."/>
            <person name="Koroleva G.I."/>
            <person name="Ladner J.T."/>
            <person name="Lo C.-C."/>
            <person name="Minogue T.D."/>
            <person name="Munk C."/>
            <person name="Palacios G.F."/>
            <person name="Redden C.L."/>
            <person name="Rosenzweig C.N."/>
            <person name="Scholz M.B."/>
            <person name="Teshima H."/>
            <person name="Xu Y."/>
        </authorList>
    </citation>
    <scope>NUCLEOTIDE SEQUENCE [LARGE SCALE GENOMIC DNA]</scope>
    <source>
        <strain evidence="9 11">8244</strain>
    </source>
</reference>
<accession>A0A090Y4Q4</accession>
<feature type="transmembrane region" description="Helical" evidence="7">
    <location>
        <begin position="128"/>
        <end position="148"/>
    </location>
</feature>
<evidence type="ECO:0000256" key="7">
    <source>
        <dbReference type="RuleBase" id="RU363032"/>
    </source>
</evidence>
<feature type="transmembrane region" description="Helical" evidence="7">
    <location>
        <begin position="95"/>
        <end position="116"/>
    </location>
</feature>
<evidence type="ECO:0000256" key="1">
    <source>
        <dbReference type="ARBA" id="ARBA00004651"/>
    </source>
</evidence>
<dbReference type="InterPro" id="IPR035906">
    <property type="entry name" value="MetI-like_sf"/>
</dbReference>
<comment type="caution">
    <text evidence="9">The sequence shown here is derived from an EMBL/GenBank/DDBJ whole genome shotgun (WGS) entry which is preliminary data.</text>
</comment>
<dbReference type="GO" id="GO:0005886">
    <property type="term" value="C:plasma membrane"/>
    <property type="evidence" value="ECO:0007669"/>
    <property type="project" value="UniProtKB-SubCell"/>
</dbReference>
<dbReference type="EMBL" id="JMQA01000052">
    <property type="protein sequence ID" value="KFM93434.1"/>
    <property type="molecule type" value="Genomic_DNA"/>
</dbReference>
<proteinExistence type="inferred from homology"/>
<dbReference type="GO" id="GO:0055085">
    <property type="term" value="P:transmembrane transport"/>
    <property type="evidence" value="ECO:0007669"/>
    <property type="project" value="InterPro"/>
</dbReference>
<dbReference type="InterPro" id="IPR051393">
    <property type="entry name" value="ABC_transporter_permease"/>
</dbReference>
<feature type="transmembrane region" description="Helical" evidence="7">
    <location>
        <begin position="35"/>
        <end position="59"/>
    </location>
</feature>
<feature type="transmembrane region" description="Helical" evidence="7">
    <location>
        <begin position="176"/>
        <end position="201"/>
    </location>
</feature>
<feature type="transmembrane region" description="Helical" evidence="7">
    <location>
        <begin position="222"/>
        <end position="247"/>
    </location>
</feature>
<keyword evidence="2 7" id="KW-0813">Transport</keyword>
<dbReference type="Proteomes" id="UP000029278">
    <property type="component" value="Unassembled WGS sequence"/>
</dbReference>
<dbReference type="STRING" id="44252.DJ90_4879"/>
<comment type="subcellular location">
    <subcellularLocation>
        <location evidence="1 7">Cell membrane</location>
        <topology evidence="1 7">Multi-pass membrane protein</topology>
    </subcellularLocation>
</comment>
<dbReference type="Proteomes" id="UP000442469">
    <property type="component" value="Unassembled WGS sequence"/>
</dbReference>
<keyword evidence="11" id="KW-1185">Reference proteome</keyword>
<dbReference type="Gene3D" id="1.10.3720.10">
    <property type="entry name" value="MetI-like"/>
    <property type="match status" value="1"/>
</dbReference>
<dbReference type="GeneID" id="77010231"/>
<keyword evidence="6 7" id="KW-0472">Membrane</keyword>
<name>A0A090Y4Q4_PAEMA</name>
<evidence type="ECO:0000259" key="8">
    <source>
        <dbReference type="PROSITE" id="PS50928"/>
    </source>
</evidence>
<dbReference type="Pfam" id="PF00528">
    <property type="entry name" value="BPD_transp_1"/>
    <property type="match status" value="1"/>
</dbReference>
<feature type="domain" description="ABC transmembrane type-1" evidence="8">
    <location>
        <begin position="91"/>
        <end position="303"/>
    </location>
</feature>
<evidence type="ECO:0000313" key="12">
    <source>
        <dbReference type="Proteomes" id="UP000442469"/>
    </source>
</evidence>
<reference evidence="10 12" key="2">
    <citation type="submission" date="2019-11" db="EMBL/GenBank/DDBJ databases">
        <title>Draft genome sequences of five Paenibacillus species of dairy origin.</title>
        <authorList>
            <person name="Olajide A.M."/>
            <person name="Chen S."/>
            <person name="Lapointe G."/>
        </authorList>
    </citation>
    <scope>NUCLEOTIDE SEQUENCE [LARGE SCALE GENOMIC DNA]</scope>
    <source>
        <strain evidence="10 12">3CT49</strain>
    </source>
</reference>
<dbReference type="SUPFAM" id="SSF161098">
    <property type="entry name" value="MetI-like"/>
    <property type="match status" value="1"/>
</dbReference>
<keyword evidence="5 7" id="KW-1133">Transmembrane helix</keyword>
<evidence type="ECO:0000256" key="6">
    <source>
        <dbReference type="ARBA" id="ARBA00023136"/>
    </source>
</evidence>
<evidence type="ECO:0000313" key="9">
    <source>
        <dbReference type="EMBL" id="KFM93434.1"/>
    </source>
</evidence>
<keyword evidence="4 7" id="KW-0812">Transmembrane</keyword>
<dbReference type="InterPro" id="IPR000515">
    <property type="entry name" value="MetI-like"/>
</dbReference>
<dbReference type="PATRIC" id="fig|44252.3.peg.6065"/>
<gene>
    <name evidence="9" type="ORF">DJ90_4879</name>
    <name evidence="10" type="ORF">GNQ08_07295</name>
</gene>
<dbReference type="OrthoDB" id="9788108at2"/>